<evidence type="ECO:0000313" key="2">
    <source>
        <dbReference type="EMBL" id="TNN63486.1"/>
    </source>
</evidence>
<reference evidence="2 3" key="1">
    <citation type="submission" date="2019-03" db="EMBL/GenBank/DDBJ databases">
        <title>First draft genome of Liparis tanakae, snailfish: a comprehensive survey of snailfish specific genes.</title>
        <authorList>
            <person name="Kim W."/>
            <person name="Song I."/>
            <person name="Jeong J.-H."/>
            <person name="Kim D."/>
            <person name="Kim S."/>
            <person name="Ryu S."/>
            <person name="Song J.Y."/>
            <person name="Lee S.K."/>
        </authorList>
    </citation>
    <scope>NUCLEOTIDE SEQUENCE [LARGE SCALE GENOMIC DNA]</scope>
    <source>
        <tissue evidence="2">Muscle</tissue>
    </source>
</reference>
<evidence type="ECO:0000256" key="1">
    <source>
        <dbReference type="SAM" id="MobiDB-lite"/>
    </source>
</evidence>
<feature type="region of interest" description="Disordered" evidence="1">
    <location>
        <begin position="36"/>
        <end position="70"/>
    </location>
</feature>
<comment type="caution">
    <text evidence="2">The sequence shown here is derived from an EMBL/GenBank/DDBJ whole genome shotgun (WGS) entry which is preliminary data.</text>
</comment>
<gene>
    <name evidence="2" type="ORF">EYF80_026336</name>
</gene>
<protein>
    <submittedName>
        <fullName evidence="2">Uncharacterized protein</fullName>
    </submittedName>
</protein>
<evidence type="ECO:0000313" key="3">
    <source>
        <dbReference type="Proteomes" id="UP000314294"/>
    </source>
</evidence>
<keyword evidence="3" id="KW-1185">Reference proteome</keyword>
<sequence length="70" mass="7734">MTHRLKGQRSAMRPLARLLLPPWLQDDVAPVGGVLLREKRDVEHSEQRRRPDGGTRGSSGVSSSVSRSTT</sequence>
<dbReference type="Proteomes" id="UP000314294">
    <property type="component" value="Unassembled WGS sequence"/>
</dbReference>
<feature type="compositionally biased region" description="Basic and acidic residues" evidence="1">
    <location>
        <begin position="36"/>
        <end position="53"/>
    </location>
</feature>
<name>A0A4Z2HCK9_9TELE</name>
<dbReference type="AlphaFoldDB" id="A0A4Z2HCK9"/>
<proteinExistence type="predicted"/>
<organism evidence="2 3">
    <name type="scientific">Liparis tanakae</name>
    <name type="common">Tanaka's snailfish</name>
    <dbReference type="NCBI Taxonomy" id="230148"/>
    <lineage>
        <taxon>Eukaryota</taxon>
        <taxon>Metazoa</taxon>
        <taxon>Chordata</taxon>
        <taxon>Craniata</taxon>
        <taxon>Vertebrata</taxon>
        <taxon>Euteleostomi</taxon>
        <taxon>Actinopterygii</taxon>
        <taxon>Neopterygii</taxon>
        <taxon>Teleostei</taxon>
        <taxon>Neoteleostei</taxon>
        <taxon>Acanthomorphata</taxon>
        <taxon>Eupercaria</taxon>
        <taxon>Perciformes</taxon>
        <taxon>Cottioidei</taxon>
        <taxon>Cottales</taxon>
        <taxon>Liparidae</taxon>
        <taxon>Liparis</taxon>
    </lineage>
</organism>
<accession>A0A4Z2HCK9</accession>
<feature type="compositionally biased region" description="Low complexity" evidence="1">
    <location>
        <begin position="58"/>
        <end position="70"/>
    </location>
</feature>
<dbReference type="EMBL" id="SRLO01000272">
    <property type="protein sequence ID" value="TNN63486.1"/>
    <property type="molecule type" value="Genomic_DNA"/>
</dbReference>